<proteinExistence type="predicted"/>
<protein>
    <submittedName>
        <fullName evidence="2">Uncharacterized protein</fullName>
    </submittedName>
</protein>
<evidence type="ECO:0000313" key="2">
    <source>
        <dbReference type="EMBL" id="PMD27122.1"/>
    </source>
</evidence>
<dbReference type="Proteomes" id="UP000235672">
    <property type="component" value="Unassembled WGS sequence"/>
</dbReference>
<feature type="compositionally biased region" description="Low complexity" evidence="1">
    <location>
        <begin position="15"/>
        <end position="45"/>
    </location>
</feature>
<accession>A0A2J6QLJ4</accession>
<name>A0A2J6QLJ4_9HELO</name>
<sequence length="163" mass="18243">MESHFQNRSPISVTEPRPSQSPQSQIQESSISPGRRISPRNIPPIVTKDAKTPQSSQSYLSARRSFEIQNDNKDMAIEDDVLGNEDGQEEALQALASYAAFQLTLLRHITEDPRFTEFAYKNPVSGTLEQTEFHSGKFPEDFVPDFALGTGRRAESDSDVKKV</sequence>
<gene>
    <name evidence="2" type="ORF">NA56DRAFT_725970</name>
</gene>
<keyword evidence="3" id="KW-1185">Reference proteome</keyword>
<feature type="compositionally biased region" description="Polar residues" evidence="1">
    <location>
        <begin position="1"/>
        <end position="12"/>
    </location>
</feature>
<evidence type="ECO:0000256" key="1">
    <source>
        <dbReference type="SAM" id="MobiDB-lite"/>
    </source>
</evidence>
<reference evidence="2 3" key="1">
    <citation type="submission" date="2016-05" db="EMBL/GenBank/DDBJ databases">
        <title>A degradative enzymes factory behind the ericoid mycorrhizal symbiosis.</title>
        <authorList>
            <consortium name="DOE Joint Genome Institute"/>
            <person name="Martino E."/>
            <person name="Morin E."/>
            <person name="Grelet G."/>
            <person name="Kuo A."/>
            <person name="Kohler A."/>
            <person name="Daghino S."/>
            <person name="Barry K."/>
            <person name="Choi C."/>
            <person name="Cichocki N."/>
            <person name="Clum A."/>
            <person name="Copeland A."/>
            <person name="Hainaut M."/>
            <person name="Haridas S."/>
            <person name="Labutti K."/>
            <person name="Lindquist E."/>
            <person name="Lipzen A."/>
            <person name="Khouja H.-R."/>
            <person name="Murat C."/>
            <person name="Ohm R."/>
            <person name="Olson A."/>
            <person name="Spatafora J."/>
            <person name="Veneault-Fourrey C."/>
            <person name="Henrissat B."/>
            <person name="Grigoriev I."/>
            <person name="Martin F."/>
            <person name="Perotto S."/>
        </authorList>
    </citation>
    <scope>NUCLEOTIDE SEQUENCE [LARGE SCALE GENOMIC DNA]</scope>
    <source>
        <strain evidence="2 3">UAMH 7357</strain>
    </source>
</reference>
<dbReference type="EMBL" id="KZ613466">
    <property type="protein sequence ID" value="PMD27122.1"/>
    <property type="molecule type" value="Genomic_DNA"/>
</dbReference>
<dbReference type="OrthoDB" id="10532777at2759"/>
<evidence type="ECO:0000313" key="3">
    <source>
        <dbReference type="Proteomes" id="UP000235672"/>
    </source>
</evidence>
<organism evidence="2 3">
    <name type="scientific">Hyaloscypha hepaticicola</name>
    <dbReference type="NCBI Taxonomy" id="2082293"/>
    <lineage>
        <taxon>Eukaryota</taxon>
        <taxon>Fungi</taxon>
        <taxon>Dikarya</taxon>
        <taxon>Ascomycota</taxon>
        <taxon>Pezizomycotina</taxon>
        <taxon>Leotiomycetes</taxon>
        <taxon>Helotiales</taxon>
        <taxon>Hyaloscyphaceae</taxon>
        <taxon>Hyaloscypha</taxon>
    </lineage>
</organism>
<dbReference type="AlphaFoldDB" id="A0A2J6QLJ4"/>
<feature type="region of interest" description="Disordered" evidence="1">
    <location>
        <begin position="1"/>
        <end position="72"/>
    </location>
</feature>